<evidence type="ECO:0000313" key="1">
    <source>
        <dbReference type="EMBL" id="PQJ80437.1"/>
    </source>
</evidence>
<reference evidence="1 2" key="1">
    <citation type="submission" date="2016-12" db="EMBL/GenBank/DDBJ databases">
        <title>Trade-off between light-utilization and light-protection in marine flavobacteria.</title>
        <authorList>
            <person name="Kumagai Y."/>
            <person name="Yoshizawa S."/>
            <person name="Kogure K."/>
            <person name="Iwasaki W."/>
        </authorList>
    </citation>
    <scope>NUCLEOTIDE SEQUENCE [LARGE SCALE GENOMIC DNA]</scope>
    <source>
        <strain evidence="1 2">NBRC 108759</strain>
    </source>
</reference>
<proteinExistence type="predicted"/>
<sequence length="238" mass="27888">MKYFSFYLLLLIFSCSTKTEILKSEEIIAKSIQKHDPKNQWSTASFEVHIQEPRVKNPERFSIVKLNNENGSFELQRNRDASISKHSIDENGIAKTLLDDKISTDSLLIKKYRLDPERNFGYKRFYQLLLGLPMSLQDEKIALKDKVEEVIFNDKNAYKLSVELEKPMFSKNWNLYFSVDDFTLLGIEIIFPDDATKGERLLFDGEIKISNIISPRMRHWYELDNTYSGSDIILREVK</sequence>
<comment type="caution">
    <text evidence="1">The sequence shown here is derived from an EMBL/GenBank/DDBJ whole genome shotgun (WGS) entry which is preliminary data.</text>
</comment>
<dbReference type="InterPro" id="IPR045444">
    <property type="entry name" value="DUF6503"/>
</dbReference>
<name>A0A2S7WS64_9FLAO</name>
<organism evidence="1 2">
    <name type="scientific">Polaribacter porphyrae</name>
    <dbReference type="NCBI Taxonomy" id="1137780"/>
    <lineage>
        <taxon>Bacteria</taxon>
        <taxon>Pseudomonadati</taxon>
        <taxon>Bacteroidota</taxon>
        <taxon>Flavobacteriia</taxon>
        <taxon>Flavobacteriales</taxon>
        <taxon>Flavobacteriaceae</taxon>
    </lineage>
</organism>
<gene>
    <name evidence="1" type="ORF">BTO18_15215</name>
</gene>
<protein>
    <submittedName>
        <fullName evidence="1">Uncharacterized protein</fullName>
    </submittedName>
</protein>
<dbReference type="Proteomes" id="UP000238882">
    <property type="component" value="Unassembled WGS sequence"/>
</dbReference>
<keyword evidence="2" id="KW-1185">Reference proteome</keyword>
<dbReference type="Pfam" id="PF20113">
    <property type="entry name" value="DUF6503"/>
    <property type="match status" value="1"/>
</dbReference>
<dbReference type="EMBL" id="MSCN01000001">
    <property type="protein sequence ID" value="PQJ80437.1"/>
    <property type="molecule type" value="Genomic_DNA"/>
</dbReference>
<dbReference type="PROSITE" id="PS51257">
    <property type="entry name" value="PROKAR_LIPOPROTEIN"/>
    <property type="match status" value="1"/>
</dbReference>
<dbReference type="RefSeq" id="WP_105017039.1">
    <property type="nucleotide sequence ID" value="NZ_MSCN01000001.1"/>
</dbReference>
<evidence type="ECO:0000313" key="2">
    <source>
        <dbReference type="Proteomes" id="UP000238882"/>
    </source>
</evidence>
<dbReference type="AlphaFoldDB" id="A0A2S7WS64"/>
<dbReference type="OrthoDB" id="1489248at2"/>
<accession>A0A2S7WS64</accession>